<comment type="caution">
    <text evidence="9">The sequence shown here is derived from an EMBL/GenBank/DDBJ whole genome shotgun (WGS) entry which is preliminary data.</text>
</comment>
<feature type="transmembrane region" description="Helical" evidence="7">
    <location>
        <begin position="138"/>
        <end position="158"/>
    </location>
</feature>
<dbReference type="InterPro" id="IPR010227">
    <property type="entry name" value="NADH_Q_OxRdtase_chainM/4"/>
</dbReference>
<dbReference type="GO" id="GO:0012505">
    <property type="term" value="C:endomembrane system"/>
    <property type="evidence" value="ECO:0007669"/>
    <property type="project" value="UniProtKB-SubCell"/>
</dbReference>
<dbReference type="PANTHER" id="PTHR43507">
    <property type="entry name" value="NADH-UBIQUINONE OXIDOREDUCTASE CHAIN 4"/>
    <property type="match status" value="1"/>
</dbReference>
<feature type="transmembrane region" description="Helical" evidence="7">
    <location>
        <begin position="114"/>
        <end position="132"/>
    </location>
</feature>
<evidence type="ECO:0000313" key="10">
    <source>
        <dbReference type="Proteomes" id="UP000070620"/>
    </source>
</evidence>
<dbReference type="RefSeq" id="WP_067361659.1">
    <property type="nucleotide sequence ID" value="NZ_JBIUBN010000028.1"/>
</dbReference>
<protein>
    <submittedName>
        <fullName evidence="9">NADH-quinone oxidoreductase subunit M</fullName>
    </submittedName>
</protein>
<gene>
    <name evidence="9" type="ORF">AWW66_07390</name>
</gene>
<evidence type="ECO:0000313" key="9">
    <source>
        <dbReference type="EMBL" id="KXK62624.1"/>
    </source>
</evidence>
<dbReference type="Pfam" id="PF00361">
    <property type="entry name" value="Proton_antipo_M"/>
    <property type="match status" value="1"/>
</dbReference>
<dbReference type="NCBIfam" id="TIGR01972">
    <property type="entry name" value="NDH_I_M"/>
    <property type="match status" value="1"/>
</dbReference>
<feature type="transmembrane region" description="Helical" evidence="7">
    <location>
        <begin position="212"/>
        <end position="232"/>
    </location>
</feature>
<dbReference type="GO" id="GO:0003954">
    <property type="term" value="F:NADH dehydrogenase activity"/>
    <property type="evidence" value="ECO:0007669"/>
    <property type="project" value="TreeGrafter"/>
</dbReference>
<keyword evidence="10" id="KW-1185">Reference proteome</keyword>
<feature type="transmembrane region" description="Helical" evidence="7">
    <location>
        <begin position="74"/>
        <end position="102"/>
    </location>
</feature>
<dbReference type="PANTHER" id="PTHR43507:SF1">
    <property type="entry name" value="NADH-UBIQUINONE OXIDOREDUCTASE CHAIN 4"/>
    <property type="match status" value="1"/>
</dbReference>
<dbReference type="InterPro" id="IPR001750">
    <property type="entry name" value="ND/Mrp_TM"/>
</dbReference>
<evidence type="ECO:0000256" key="1">
    <source>
        <dbReference type="ARBA" id="ARBA00004127"/>
    </source>
</evidence>
<comment type="similarity">
    <text evidence="2">Belongs to the complex I subunit 4 family.</text>
</comment>
<dbReference type="GO" id="GO:0042773">
    <property type="term" value="P:ATP synthesis coupled electron transport"/>
    <property type="evidence" value="ECO:0007669"/>
    <property type="project" value="InterPro"/>
</dbReference>
<dbReference type="EMBL" id="LRQV01000016">
    <property type="protein sequence ID" value="KXK62624.1"/>
    <property type="molecule type" value="Genomic_DNA"/>
</dbReference>
<name>A0A136PWF2_9ACTN</name>
<accession>A0A136PWF2</accession>
<dbReference type="OrthoDB" id="9768329at2"/>
<evidence type="ECO:0000256" key="4">
    <source>
        <dbReference type="ARBA" id="ARBA00022989"/>
    </source>
</evidence>
<feature type="transmembrane region" description="Helical" evidence="7">
    <location>
        <begin position="367"/>
        <end position="391"/>
    </location>
</feature>
<keyword evidence="4 7" id="KW-1133">Transmembrane helix</keyword>
<evidence type="ECO:0000256" key="2">
    <source>
        <dbReference type="ARBA" id="ARBA00009025"/>
    </source>
</evidence>
<dbReference type="InterPro" id="IPR003918">
    <property type="entry name" value="NADH_UbQ_OxRdtase"/>
</dbReference>
<dbReference type="NCBIfam" id="NF004500">
    <property type="entry name" value="PRK05846.1-4"/>
    <property type="match status" value="1"/>
</dbReference>
<feature type="transmembrane region" description="Helical" evidence="7">
    <location>
        <begin position="244"/>
        <end position="265"/>
    </location>
</feature>
<reference evidence="9 10" key="1">
    <citation type="submission" date="2016-01" db="EMBL/GenBank/DDBJ databases">
        <title>Whole genome sequence and analysis of Micromonospora rosaria DSM 803, which can produce antibacterial substance rosamicin.</title>
        <authorList>
            <person name="Yang H."/>
            <person name="He X."/>
            <person name="Zhu D."/>
        </authorList>
    </citation>
    <scope>NUCLEOTIDE SEQUENCE [LARGE SCALE GENOMIC DNA]</scope>
    <source>
        <strain evidence="9 10">DSM 803</strain>
    </source>
</reference>
<dbReference type="PRINTS" id="PR01437">
    <property type="entry name" value="NUOXDRDTASE4"/>
</dbReference>
<feature type="domain" description="NADH:quinone oxidoreductase/Mrp antiporter transmembrane" evidence="8">
    <location>
        <begin position="134"/>
        <end position="419"/>
    </location>
</feature>
<evidence type="ECO:0000256" key="6">
    <source>
        <dbReference type="RuleBase" id="RU000320"/>
    </source>
</evidence>
<feature type="transmembrane region" description="Helical" evidence="7">
    <location>
        <begin position="277"/>
        <end position="298"/>
    </location>
</feature>
<dbReference type="Proteomes" id="UP000070620">
    <property type="component" value="Unassembled WGS sequence"/>
</dbReference>
<organism evidence="9 10">
    <name type="scientific">Micromonospora rosaria</name>
    <dbReference type="NCBI Taxonomy" id="47874"/>
    <lineage>
        <taxon>Bacteria</taxon>
        <taxon>Bacillati</taxon>
        <taxon>Actinomycetota</taxon>
        <taxon>Actinomycetes</taxon>
        <taxon>Micromonosporales</taxon>
        <taxon>Micromonosporaceae</taxon>
        <taxon>Micromonospora</taxon>
    </lineage>
</organism>
<feature type="transmembrane region" description="Helical" evidence="7">
    <location>
        <begin position="305"/>
        <end position="326"/>
    </location>
</feature>
<evidence type="ECO:0000259" key="8">
    <source>
        <dbReference type="Pfam" id="PF00361"/>
    </source>
</evidence>
<sequence>MSNFPFLSVLTVAPLVGALVVVLLPRSRPVLAKQVALGWSLLVLALSVAMWVTFQVDGDRFQFRESYPWIPNWGVNFTFAADGIALVMLMLIAILVPLVILASWHDAETSKRSVPVYFALLLVLETTMIGVFAAADIFLFYVFFEVMLVPMYFLIGSYGGHQRQYAAVKFFLYSLVGGLFMLAAVIGLWVVGGKTFDWVALSQVDITTGTERWLFLGFFVAFAIKAPFFPFHTWLPDAGGAAPAGAAALLVGVLDKVGTFGILRYCLPLFPEAAKWFAPYALALGVIGIIYAALLAVGQNDLKRLVSYTSIAHFGFIGVGIFAFTTQAGTGAVLYMLNHGLATGLLFLVVGMLVARRGSALISDFGGAGKLVPVLAGVLFFAGLASLALPGTAPFVSEFLVLIGTFTVNKPVAVIATLGIILAAAYVLWMVQRTTQGTLNPALTEIEGMRKDLNLREKVVVAPLIVLILVLGFYPKPVTDVINPAVQATMTDIGRTDPAPTVGGVQEASR</sequence>
<evidence type="ECO:0000256" key="3">
    <source>
        <dbReference type="ARBA" id="ARBA00022692"/>
    </source>
</evidence>
<evidence type="ECO:0000256" key="5">
    <source>
        <dbReference type="ARBA" id="ARBA00023136"/>
    </source>
</evidence>
<dbReference type="GO" id="GO:0015990">
    <property type="term" value="P:electron transport coupled proton transport"/>
    <property type="evidence" value="ECO:0007669"/>
    <property type="project" value="TreeGrafter"/>
</dbReference>
<feature type="transmembrane region" description="Helical" evidence="7">
    <location>
        <begin position="170"/>
        <end position="192"/>
    </location>
</feature>
<dbReference type="GO" id="GO:0008137">
    <property type="term" value="F:NADH dehydrogenase (ubiquinone) activity"/>
    <property type="evidence" value="ECO:0007669"/>
    <property type="project" value="InterPro"/>
</dbReference>
<keyword evidence="3 6" id="KW-0812">Transmembrane</keyword>
<keyword evidence="5 7" id="KW-0472">Membrane</keyword>
<evidence type="ECO:0000256" key="7">
    <source>
        <dbReference type="SAM" id="Phobius"/>
    </source>
</evidence>
<dbReference type="AlphaFoldDB" id="A0A136PWF2"/>
<feature type="transmembrane region" description="Helical" evidence="7">
    <location>
        <begin position="6"/>
        <end position="24"/>
    </location>
</feature>
<dbReference type="GO" id="GO:0048039">
    <property type="term" value="F:ubiquinone binding"/>
    <property type="evidence" value="ECO:0007669"/>
    <property type="project" value="TreeGrafter"/>
</dbReference>
<dbReference type="GO" id="GO:0016020">
    <property type="term" value="C:membrane"/>
    <property type="evidence" value="ECO:0007669"/>
    <property type="project" value="UniProtKB-SubCell"/>
</dbReference>
<comment type="subcellular location">
    <subcellularLocation>
        <location evidence="1">Endomembrane system</location>
        <topology evidence="1">Multi-pass membrane protein</topology>
    </subcellularLocation>
    <subcellularLocation>
        <location evidence="6">Membrane</location>
        <topology evidence="6">Multi-pass membrane protein</topology>
    </subcellularLocation>
</comment>
<proteinExistence type="inferred from homology"/>
<feature type="transmembrane region" description="Helical" evidence="7">
    <location>
        <begin position="332"/>
        <end position="355"/>
    </location>
</feature>
<feature type="transmembrane region" description="Helical" evidence="7">
    <location>
        <begin position="459"/>
        <end position="475"/>
    </location>
</feature>
<feature type="transmembrane region" description="Helical" evidence="7">
    <location>
        <begin position="36"/>
        <end position="54"/>
    </location>
</feature>
<feature type="transmembrane region" description="Helical" evidence="7">
    <location>
        <begin position="411"/>
        <end position="431"/>
    </location>
</feature>